<dbReference type="PANTHER" id="PTHR13500">
    <property type="entry name" value="NUCLEOLAR PRERIBOSOMAL-ASSOCIATED PROTEIN 1"/>
    <property type="match status" value="1"/>
</dbReference>
<feature type="compositionally biased region" description="Basic and acidic residues" evidence="1">
    <location>
        <begin position="16"/>
        <end position="32"/>
    </location>
</feature>
<feature type="region of interest" description="Disordered" evidence="1">
    <location>
        <begin position="1"/>
        <end position="32"/>
    </location>
</feature>
<dbReference type="SUPFAM" id="SSF48371">
    <property type="entry name" value="ARM repeat"/>
    <property type="match status" value="1"/>
</dbReference>
<dbReference type="InterPro" id="IPR039844">
    <property type="entry name" value="URB1"/>
</dbReference>
<evidence type="ECO:0000313" key="4">
    <source>
        <dbReference type="EMBL" id="OWF47467.1"/>
    </source>
</evidence>
<dbReference type="PANTHER" id="PTHR13500:SF0">
    <property type="entry name" value="NUCLEOLAR PRE-RIBOSOMAL-ASSOCIATED PROTEIN 1"/>
    <property type="match status" value="1"/>
</dbReference>
<dbReference type="Proteomes" id="UP000242188">
    <property type="component" value="Unassembled WGS sequence"/>
</dbReference>
<reference evidence="4 5" key="1">
    <citation type="journal article" date="2017" name="Nat. Ecol. Evol.">
        <title>Scallop genome provides insights into evolution of bilaterian karyotype and development.</title>
        <authorList>
            <person name="Wang S."/>
            <person name="Zhang J."/>
            <person name="Jiao W."/>
            <person name="Li J."/>
            <person name="Xun X."/>
            <person name="Sun Y."/>
            <person name="Guo X."/>
            <person name="Huan P."/>
            <person name="Dong B."/>
            <person name="Zhang L."/>
            <person name="Hu X."/>
            <person name="Sun X."/>
            <person name="Wang J."/>
            <person name="Zhao C."/>
            <person name="Wang Y."/>
            <person name="Wang D."/>
            <person name="Huang X."/>
            <person name="Wang R."/>
            <person name="Lv J."/>
            <person name="Li Y."/>
            <person name="Zhang Z."/>
            <person name="Liu B."/>
            <person name="Lu W."/>
            <person name="Hui Y."/>
            <person name="Liang J."/>
            <person name="Zhou Z."/>
            <person name="Hou R."/>
            <person name="Li X."/>
            <person name="Liu Y."/>
            <person name="Li H."/>
            <person name="Ning X."/>
            <person name="Lin Y."/>
            <person name="Zhao L."/>
            <person name="Xing Q."/>
            <person name="Dou J."/>
            <person name="Li Y."/>
            <person name="Mao J."/>
            <person name="Guo H."/>
            <person name="Dou H."/>
            <person name="Li T."/>
            <person name="Mu C."/>
            <person name="Jiang W."/>
            <person name="Fu Q."/>
            <person name="Fu X."/>
            <person name="Miao Y."/>
            <person name="Liu J."/>
            <person name="Yu Q."/>
            <person name="Li R."/>
            <person name="Liao H."/>
            <person name="Li X."/>
            <person name="Kong Y."/>
            <person name="Jiang Z."/>
            <person name="Chourrout D."/>
            <person name="Li R."/>
            <person name="Bao Z."/>
        </authorList>
    </citation>
    <scope>NUCLEOTIDE SEQUENCE [LARGE SCALE GENOMIC DNA]</scope>
    <source>
        <strain evidence="4 5">PY_sf001</strain>
    </source>
</reference>
<accession>A0A210QFD3</accession>
<name>A0A210QFD3_MIZYE</name>
<feature type="compositionally biased region" description="Basic residues" evidence="1">
    <location>
        <begin position="2253"/>
        <end position="2266"/>
    </location>
</feature>
<evidence type="ECO:0000313" key="5">
    <source>
        <dbReference type="Proteomes" id="UP000242188"/>
    </source>
</evidence>
<dbReference type="EMBL" id="NEDP02003883">
    <property type="protein sequence ID" value="OWF47467.1"/>
    <property type="molecule type" value="Genomic_DNA"/>
</dbReference>
<feature type="region of interest" description="Disordered" evidence="1">
    <location>
        <begin position="610"/>
        <end position="645"/>
    </location>
</feature>
<evidence type="ECO:0000259" key="3">
    <source>
        <dbReference type="Pfam" id="PF16201"/>
    </source>
</evidence>
<comment type="caution">
    <text evidence="4">The sequence shown here is derived from an EMBL/GenBank/DDBJ whole genome shotgun (WGS) entry which is preliminary data.</text>
</comment>
<dbReference type="GO" id="GO:0005730">
    <property type="term" value="C:nucleolus"/>
    <property type="evidence" value="ECO:0007669"/>
    <property type="project" value="TreeGrafter"/>
</dbReference>
<organism evidence="4 5">
    <name type="scientific">Mizuhopecten yessoensis</name>
    <name type="common">Japanese scallop</name>
    <name type="synonym">Patinopecten yessoensis</name>
    <dbReference type="NCBI Taxonomy" id="6573"/>
    <lineage>
        <taxon>Eukaryota</taxon>
        <taxon>Metazoa</taxon>
        <taxon>Spiralia</taxon>
        <taxon>Lophotrochozoa</taxon>
        <taxon>Mollusca</taxon>
        <taxon>Bivalvia</taxon>
        <taxon>Autobranchia</taxon>
        <taxon>Pteriomorphia</taxon>
        <taxon>Pectinida</taxon>
        <taxon>Pectinoidea</taxon>
        <taxon>Pectinidae</taxon>
        <taxon>Mizuhopecten</taxon>
    </lineage>
</organism>
<protein>
    <submittedName>
        <fullName evidence="4">Nucleolar pre-ribosomal-associated protein 1</fullName>
    </submittedName>
</protein>
<dbReference type="InterPro" id="IPR021714">
    <property type="entry name" value="URB1_N"/>
</dbReference>
<dbReference type="InterPro" id="IPR032436">
    <property type="entry name" value="URB1_C"/>
</dbReference>
<dbReference type="Pfam" id="PF16201">
    <property type="entry name" value="NopRA1"/>
    <property type="match status" value="1"/>
</dbReference>
<dbReference type="Pfam" id="PF11707">
    <property type="entry name" value="Npa1"/>
    <property type="match status" value="1"/>
</dbReference>
<feature type="region of interest" description="Disordered" evidence="1">
    <location>
        <begin position="2237"/>
        <end position="2266"/>
    </location>
</feature>
<proteinExistence type="predicted"/>
<dbReference type="OrthoDB" id="72892at2759"/>
<dbReference type="InterPro" id="IPR016024">
    <property type="entry name" value="ARM-type_fold"/>
</dbReference>
<evidence type="ECO:0000256" key="1">
    <source>
        <dbReference type="SAM" id="MobiDB-lite"/>
    </source>
</evidence>
<keyword evidence="5" id="KW-1185">Reference proteome</keyword>
<dbReference type="GO" id="GO:0000466">
    <property type="term" value="P:maturation of 5.8S rRNA from tricistronic rRNA transcript (SSU-rRNA, 5.8S rRNA, LSU-rRNA)"/>
    <property type="evidence" value="ECO:0007669"/>
    <property type="project" value="TreeGrafter"/>
</dbReference>
<feature type="region of interest" description="Disordered" evidence="1">
    <location>
        <begin position="2039"/>
        <end position="2058"/>
    </location>
</feature>
<dbReference type="STRING" id="6573.A0A210QFD3"/>
<evidence type="ECO:0000259" key="2">
    <source>
        <dbReference type="Pfam" id="PF11707"/>
    </source>
</evidence>
<feature type="domain" description="URB1 C-terminal" evidence="3">
    <location>
        <begin position="1677"/>
        <end position="1866"/>
    </location>
</feature>
<feature type="domain" description="URB1 N-terminal" evidence="2">
    <location>
        <begin position="83"/>
        <end position="402"/>
    </location>
</feature>
<gene>
    <name evidence="4" type="ORF">KP79_PYT07700</name>
</gene>
<feature type="compositionally biased region" description="Polar residues" evidence="1">
    <location>
        <begin position="614"/>
        <end position="636"/>
    </location>
</feature>
<dbReference type="GO" id="GO:0000463">
    <property type="term" value="P:maturation of LSU-rRNA from tricistronic rRNA transcript (SSU-rRNA, 5.8S rRNA, LSU-rRNA)"/>
    <property type="evidence" value="ECO:0007669"/>
    <property type="project" value="TreeGrafter"/>
</dbReference>
<sequence>MTEDNNLPQKRKKKKSAEDKHDTESPKKKNKTEEFTEITFKYLLRDPATTFSAFDKFSETAQQWSQEQGYDIVARYCQSSAECSEIFKVLEAGKRKPGEVAAIFRSLEAILLRIADDLDKFSMVGQNIVQRLLSSQMATIYFTLLMTNKSGHIKVTLKLLTAMVMLGDRSARMILAQFDFNNPVLPPLLNRRDKKDPNDVRTCLLHFMMSFLIIGSDDVIKQLAEQRGFLGSLIPGLHADSIGNIQMVTSTLLHKVVQNPAISKTLKVRLFTESNMRLLGQLYHWTGPSTWQKRSEDDQMEVDDTSKTEDQKIVADSTHQLLVELCSSHKYGINFYDKSLGTSGQNQNHILTSFLTSLTRVTETPLIQELVIKTLRACQDQLCQFLPSMLYTLSPRPSPKWRASMAFLCKIFEKQSEPPAAFKIRDRVNVHKFVDMLMVDTVPPQEMLYTVLQALKHRHIVPRDTVLDFINMMLKRAMTALACLTEENLGHWYSDTEREDIKQDYREKVIKAIPEIKSLLVCWDNATSLGSEVKTLEPENDGSRVTDVAFVSPLQHMIKIQQTLCLYQDLMPTVLVDDPVIIYKLLGGVKKLSQTSNTDLVKSKTDEVMMETNDGGNQSEKVNDNSDQSVTANGDNDQSEKSTETSVKADLNTFDHMLPQLYLLKLLSRTDARKLPWGKDSQDGHSLMYILLEIMMEVSSLCQTHLTVTTRDLISQLLYSTGLFEYHQGELQLWIRQFNLSIKNLTTNEDKIDVIKLLTHVFTTFIKNPYPYVDKVSDFVSEAITMETTGGSNLDNISVGTHDSIIDGILDMDEDMEPESTCESVATAVDVQDDAFRFPYSPMVVIALEHLTKAESTPSSVTNYMSGIVLDLFHSQIQPLPLVCMLNSCHGNQLDSEVIKYILSWLPSEKLQKLKVPKKGVQMLSSRPLMQAYIRMCVKSAEVQVSELTKSLGDLDVEDMLLVARQLLLYVVTVEKTCSKMGSKSSDVLEVLLETLNELMQLCTRRQDIVPKECDDQLKGSLDLLHDLGQDSRTEPLFEMLQTVLTHPVLLRWFLYNPADKLEDPAYPAKTASCLRYLVTSHMSQFFLSIEKQNLSDLTLVLNRYVDKIKDFMNSIKTGNEPSSTYQELVGMIQNNLGLFTKFLDKEAQFSLLHTVLYLPRTLLINLSSELSPLGNFLMNLLAEIHSNLTVHHNSLALLHIQDFEVLVDIMCSIDSSTLDINCQNLLQSFPHFSVAITKANIWHLLNSSSDVQQKIAMTVIEHNSMARSHLEDWIMETNLTSDKKFWNLPLLTTYLQCVLYRKVVKTEVVNKIYRVYEDCVGGLMDTSVQRPQITGHLCELVILLCKLRVIDGDKQKDISRSITTAIKAKKTIKKDHIRVLCYLSSSTPEGSSGPVVTEAQVYYTCRRCLMYTLQKKERLDGDIDIYLLDLMSKTSQDVIQQLKPSELQKDFSSFVKVCLRSRYSFTNTHKILNTLVKAVYANGTELDLTPSMIFNMVLSHSAFLSIILHEERSEVKECLVDLLITLVELSPQCCDSGHIGIYLGAYRATLSQTDQKLLKLLHLYDKNEVSMKEYKPYLWGPKASEQHSIRKSMGSSLWKQPSTDQVLEYIDHDRLQRSFLKFPLLRKLQPGLLQDLSVYGVDDDLYDPCFILPLFSSLLSPESYVDCRKFAETLCLGYTIAALSCHDSGVRGVAYHVLARYLHHIEGARFPEQQQILYLVTLIRDSVTRPNSKLACIITIFLARMVSLMFVHDDHMYKVMNYFLLLKPAMDISTVPEFYKLFNSSAFEFKVERSWILNLCKDGLRETLDYKLFESRYVFKLLLSFHDSGISDNSTQLQVLNILKSASVQRTMTFYLVKQHGILSWLTGVIASNIGVSKLDVISDILSSLWFSMVRHRSIKGNNSEIDKDGQVTKCLPLAISREMLTCLLYLVKCCGEETNRQVYAKCLETLVSVLNHLKDSVELLKDKGHVCVTPLTTQDVCCILLNSARIVKDRVTETTCTEAFKLLNLKTSQAGSKGMSRQDGKYKTGQKAIIEKEVVEEKTDDNRSEGNDTDKKVGPLSVDLLLHWQPSLLVSCHPSSDGFQVTCSVAMAAISFLVTSLPFVSSKTLVSVVDWIHQHFKKGSNLDKHLRDSEKHQFVRCLVQIYNVLYSVSRSTQSGDKIDVDSDSGTTESVKPYLNGMLVNMNELMGDIASREEGEMSTVWKDFFSNLDTEGLCVEDVSVEVRRYFLGWPSPGDNLDSKSQKMAVKSSKNKQKKKKKTAKA</sequence>